<reference evidence="3" key="1">
    <citation type="journal article" date="2014" name="Int. J. Syst. Evol. Microbiol.">
        <title>Complete genome sequence of Corynebacterium casei LMG S-19264T (=DSM 44701T), isolated from a smear-ripened cheese.</title>
        <authorList>
            <consortium name="US DOE Joint Genome Institute (JGI-PGF)"/>
            <person name="Walter F."/>
            <person name="Albersmeier A."/>
            <person name="Kalinowski J."/>
            <person name="Ruckert C."/>
        </authorList>
    </citation>
    <scope>NUCLEOTIDE SEQUENCE</scope>
    <source>
        <strain evidence="3">JCM 3302</strain>
    </source>
</reference>
<dbReference type="InterPro" id="IPR025959">
    <property type="entry name" value="Winged_HTH_dom"/>
</dbReference>
<dbReference type="Gene3D" id="1.10.260.40">
    <property type="entry name" value="lambda repressor-like DNA-binding domains"/>
    <property type="match status" value="1"/>
</dbReference>
<sequence length="164" mass="18260">MLKLRTAGEEGPVSPEGLWARPSARLEAELRRGPSAHEFADLQWWTLKLTKVVIGRLFHVGCTVQGVRKQMRRHGWSCQVSLHRAIEGTRRPSRCGSTMADQMAYDRCTELGLSRSEFAERCGVKQPQISRIEGAGTVRTIPLRGRRGRGAATAIRPCPPSPYP</sequence>
<protein>
    <recommendedName>
        <fullName evidence="2">HTH cro/C1-type domain-containing protein</fullName>
    </recommendedName>
</protein>
<evidence type="ECO:0000313" key="3">
    <source>
        <dbReference type="EMBL" id="GHF11814.1"/>
    </source>
</evidence>
<feature type="region of interest" description="Disordered" evidence="1">
    <location>
        <begin position="145"/>
        <end position="164"/>
    </location>
</feature>
<dbReference type="Proteomes" id="UP000641386">
    <property type="component" value="Unassembled WGS sequence"/>
</dbReference>
<gene>
    <name evidence="3" type="ORF">GCM10014715_79410</name>
</gene>
<comment type="caution">
    <text evidence="3">The sequence shown here is derived from an EMBL/GenBank/DDBJ whole genome shotgun (WGS) entry which is preliminary data.</text>
</comment>
<accession>A0A919E4D2</accession>
<dbReference type="AlphaFoldDB" id="A0A919E4D2"/>
<reference evidence="3" key="2">
    <citation type="submission" date="2020-09" db="EMBL/GenBank/DDBJ databases">
        <authorList>
            <person name="Sun Q."/>
            <person name="Ohkuma M."/>
        </authorList>
    </citation>
    <scope>NUCLEOTIDE SEQUENCE</scope>
    <source>
        <strain evidence="3">JCM 3302</strain>
    </source>
</reference>
<name>A0A919E4D2_9ACTN</name>
<dbReference type="CDD" id="cd00093">
    <property type="entry name" value="HTH_XRE"/>
    <property type="match status" value="1"/>
</dbReference>
<dbReference type="Pfam" id="PF13592">
    <property type="entry name" value="HTH_33"/>
    <property type="match status" value="1"/>
</dbReference>
<organism evidence="3 4">
    <name type="scientific">Streptomyces spiralis</name>
    <dbReference type="NCBI Taxonomy" id="66376"/>
    <lineage>
        <taxon>Bacteria</taxon>
        <taxon>Bacillati</taxon>
        <taxon>Actinomycetota</taxon>
        <taxon>Actinomycetes</taxon>
        <taxon>Kitasatosporales</taxon>
        <taxon>Streptomycetaceae</taxon>
        <taxon>Streptomyces</taxon>
    </lineage>
</organism>
<dbReference type="SUPFAM" id="SSF47413">
    <property type="entry name" value="lambda repressor-like DNA-binding domains"/>
    <property type="match status" value="1"/>
</dbReference>
<keyword evidence="4" id="KW-1185">Reference proteome</keyword>
<dbReference type="RefSeq" id="WP_308438625.1">
    <property type="nucleotide sequence ID" value="NZ_BNBC01000061.1"/>
</dbReference>
<evidence type="ECO:0000256" key="1">
    <source>
        <dbReference type="SAM" id="MobiDB-lite"/>
    </source>
</evidence>
<proteinExistence type="predicted"/>
<dbReference type="InterPro" id="IPR001387">
    <property type="entry name" value="Cro/C1-type_HTH"/>
</dbReference>
<dbReference type="PROSITE" id="PS50943">
    <property type="entry name" value="HTH_CROC1"/>
    <property type="match status" value="1"/>
</dbReference>
<feature type="domain" description="HTH cro/C1-type" evidence="2">
    <location>
        <begin position="110"/>
        <end position="133"/>
    </location>
</feature>
<dbReference type="InterPro" id="IPR010982">
    <property type="entry name" value="Lambda_DNA-bd_dom_sf"/>
</dbReference>
<evidence type="ECO:0000259" key="2">
    <source>
        <dbReference type="PROSITE" id="PS50943"/>
    </source>
</evidence>
<dbReference type="EMBL" id="BNBC01000061">
    <property type="protein sequence ID" value="GHF11814.1"/>
    <property type="molecule type" value="Genomic_DNA"/>
</dbReference>
<dbReference type="Pfam" id="PF01381">
    <property type="entry name" value="HTH_3"/>
    <property type="match status" value="1"/>
</dbReference>
<dbReference type="GO" id="GO:0003677">
    <property type="term" value="F:DNA binding"/>
    <property type="evidence" value="ECO:0007669"/>
    <property type="project" value="InterPro"/>
</dbReference>
<evidence type="ECO:0000313" key="4">
    <source>
        <dbReference type="Proteomes" id="UP000641386"/>
    </source>
</evidence>